<dbReference type="EMBL" id="CP047045">
    <property type="protein sequence ID" value="QGZ95427.1"/>
    <property type="molecule type" value="Genomic_DNA"/>
</dbReference>
<name>A0A6I6MRK0_9CAUL</name>
<gene>
    <name evidence="2" type="ORF">DSM104635_02276</name>
</gene>
<organism evidence="2 3">
    <name type="scientific">Terricaulis silvestris</name>
    <dbReference type="NCBI Taxonomy" id="2686094"/>
    <lineage>
        <taxon>Bacteria</taxon>
        <taxon>Pseudomonadati</taxon>
        <taxon>Pseudomonadota</taxon>
        <taxon>Alphaproteobacteria</taxon>
        <taxon>Caulobacterales</taxon>
        <taxon>Caulobacteraceae</taxon>
        <taxon>Terricaulis</taxon>
    </lineage>
</organism>
<sequence length="122" mass="13488">MIRAFVAAFVMFSAMTAPAYAQRAVIRGLDKITGHASDYTLTVGRAARIGSLEVIARACTKSAPEETPEVRIYVEVFDTPPVREGEESERREIFHGWLFASSPGLNAVDHPTYDIWAIDCRA</sequence>
<reference evidence="3" key="1">
    <citation type="submission" date="2019-12" db="EMBL/GenBank/DDBJ databases">
        <title>Complete genome of Terracaulis silvestris 0127_4.</title>
        <authorList>
            <person name="Vieira S."/>
            <person name="Riedel T."/>
            <person name="Sproer C."/>
            <person name="Pascual J."/>
            <person name="Boedeker C."/>
            <person name="Overmann J."/>
        </authorList>
    </citation>
    <scope>NUCLEOTIDE SEQUENCE [LARGE SCALE GENOMIC DNA]</scope>
    <source>
        <strain evidence="3">0127_4</strain>
    </source>
</reference>
<dbReference type="Proteomes" id="UP000431269">
    <property type="component" value="Chromosome"/>
</dbReference>
<accession>A0A6I6MRK0</accession>
<dbReference type="Pfam" id="PF09923">
    <property type="entry name" value="DUF2155"/>
    <property type="match status" value="1"/>
</dbReference>
<keyword evidence="1" id="KW-0732">Signal</keyword>
<dbReference type="AlphaFoldDB" id="A0A6I6MRK0"/>
<keyword evidence="3" id="KW-1185">Reference proteome</keyword>
<evidence type="ECO:0000313" key="3">
    <source>
        <dbReference type="Proteomes" id="UP000431269"/>
    </source>
</evidence>
<evidence type="ECO:0000313" key="2">
    <source>
        <dbReference type="EMBL" id="QGZ95427.1"/>
    </source>
</evidence>
<protein>
    <recommendedName>
        <fullName evidence="4">Cellulase-like protein</fullName>
    </recommendedName>
</protein>
<dbReference type="InterPro" id="IPR019225">
    <property type="entry name" value="DUF2155"/>
</dbReference>
<evidence type="ECO:0008006" key="4">
    <source>
        <dbReference type="Google" id="ProtNLM"/>
    </source>
</evidence>
<dbReference type="RefSeq" id="WP_158766290.1">
    <property type="nucleotide sequence ID" value="NZ_CP047045.1"/>
</dbReference>
<feature type="chain" id="PRO_5026187546" description="Cellulase-like protein" evidence="1">
    <location>
        <begin position="20"/>
        <end position="122"/>
    </location>
</feature>
<proteinExistence type="predicted"/>
<evidence type="ECO:0000256" key="1">
    <source>
        <dbReference type="SAM" id="SignalP"/>
    </source>
</evidence>
<dbReference type="KEGG" id="tsv:DSM104635_02276"/>
<feature type="signal peptide" evidence="1">
    <location>
        <begin position="1"/>
        <end position="19"/>
    </location>
</feature>